<feature type="compositionally biased region" description="Polar residues" evidence="3">
    <location>
        <begin position="634"/>
        <end position="658"/>
    </location>
</feature>
<evidence type="ECO:0000313" key="5">
    <source>
        <dbReference type="EMBL" id="ORX41094.1"/>
    </source>
</evidence>
<dbReference type="InterPro" id="IPR011009">
    <property type="entry name" value="Kinase-like_dom_sf"/>
</dbReference>
<evidence type="ECO:0000256" key="3">
    <source>
        <dbReference type="SAM" id="MobiDB-lite"/>
    </source>
</evidence>
<comment type="caution">
    <text evidence="5">The sequence shown here is derived from an EMBL/GenBank/DDBJ whole genome shotgun (WGS) entry which is preliminary data.</text>
</comment>
<dbReference type="STRING" id="4999.A0A1Y1UU58"/>
<evidence type="ECO:0000313" key="6">
    <source>
        <dbReference type="Proteomes" id="UP000193218"/>
    </source>
</evidence>
<dbReference type="GO" id="GO:0004674">
    <property type="term" value="F:protein serine/threonine kinase activity"/>
    <property type="evidence" value="ECO:0007669"/>
    <property type="project" value="TreeGrafter"/>
</dbReference>
<keyword evidence="1" id="KW-0547">Nucleotide-binding</keyword>
<feature type="region of interest" description="Disordered" evidence="3">
    <location>
        <begin position="506"/>
        <end position="553"/>
    </location>
</feature>
<dbReference type="InterPro" id="IPR050629">
    <property type="entry name" value="STE20/SPS1-PAK"/>
</dbReference>
<keyword evidence="6" id="KW-1185">Reference proteome</keyword>
<organism evidence="5 6">
    <name type="scientific">Kockovaella imperatae</name>
    <dbReference type="NCBI Taxonomy" id="4999"/>
    <lineage>
        <taxon>Eukaryota</taxon>
        <taxon>Fungi</taxon>
        <taxon>Dikarya</taxon>
        <taxon>Basidiomycota</taxon>
        <taxon>Agaricomycotina</taxon>
        <taxon>Tremellomycetes</taxon>
        <taxon>Tremellales</taxon>
        <taxon>Cuniculitremaceae</taxon>
        <taxon>Kockovaella</taxon>
    </lineage>
</organism>
<dbReference type="GeneID" id="33560808"/>
<dbReference type="SMART" id="SM00220">
    <property type="entry name" value="S_TKc"/>
    <property type="match status" value="1"/>
</dbReference>
<accession>A0A1Y1UU58</accession>
<name>A0A1Y1UU58_9TREE</name>
<gene>
    <name evidence="5" type="ORF">BD324DRAFT_678486</name>
</gene>
<dbReference type="GO" id="GO:0005737">
    <property type="term" value="C:cytoplasm"/>
    <property type="evidence" value="ECO:0007669"/>
    <property type="project" value="TreeGrafter"/>
</dbReference>
<evidence type="ECO:0000259" key="4">
    <source>
        <dbReference type="PROSITE" id="PS50011"/>
    </source>
</evidence>
<protein>
    <submittedName>
        <fullName evidence="5">Kinase-like domain-containing protein</fullName>
    </submittedName>
</protein>
<feature type="domain" description="Protein kinase" evidence="4">
    <location>
        <begin position="24"/>
        <end position="386"/>
    </location>
</feature>
<dbReference type="PROSITE" id="PS00108">
    <property type="entry name" value="PROTEIN_KINASE_ST"/>
    <property type="match status" value="1"/>
</dbReference>
<dbReference type="PANTHER" id="PTHR48012">
    <property type="entry name" value="STERILE20-LIKE KINASE, ISOFORM B-RELATED"/>
    <property type="match status" value="1"/>
</dbReference>
<keyword evidence="2" id="KW-0067">ATP-binding</keyword>
<evidence type="ECO:0000256" key="2">
    <source>
        <dbReference type="ARBA" id="ARBA00022840"/>
    </source>
</evidence>
<dbReference type="InterPro" id="IPR000719">
    <property type="entry name" value="Prot_kinase_dom"/>
</dbReference>
<keyword evidence="5" id="KW-0808">Transferase</keyword>
<feature type="region of interest" description="Disordered" evidence="3">
    <location>
        <begin position="588"/>
        <end position="608"/>
    </location>
</feature>
<keyword evidence="5" id="KW-0418">Kinase</keyword>
<evidence type="ECO:0000256" key="1">
    <source>
        <dbReference type="ARBA" id="ARBA00022741"/>
    </source>
</evidence>
<dbReference type="SUPFAM" id="SSF56112">
    <property type="entry name" value="Protein kinase-like (PK-like)"/>
    <property type="match status" value="1"/>
</dbReference>
<sequence>MSSAPPGMLDDEYWNAFTADFADYELAGSIGFGASSTVYAAFFHPSLASPSSFHDSSGTSRKPALTISIPAANPGTLRGLSTGESRECAIKVSSMYPDAGQMFKESRLLGLSRHPNVLRILATFTLPPDHRRIAIVTPLVDGGSLSGILEWRTRLCTTSKAHRRLGRFGMGGMQNGEADEQSQGSLDEEEIKAVVKQVLAGLNYLHRNGFLHRDLKAGNILVSSDGTILLADFGVAGDINAALTPDAKPLPTAEQVRYRSANEVPYTGSRDLAPASVAFDDVGKRRSFVGTPSWMAPEVVLGQEYDAKADVWSLGITILELAHGAAPRAKEKPGDILRLIAFEAAPTLNRSAGPFSKSMKEFVDLCLSKLPEDRPSAAKLLEHAWLRGSKKNVYLAETLLSDVPPLDARQELRRVPTMSTMHSRASSWDFATSPSVVPSPARTSFPFGSMKSSPSLISGPELTSYPSRAHSRSSLRVPSVPPSPRIPLRQWAERTASVLSIEHDYKRRSASESPYLPRMRSRSMRQPSSLSFDDETQDGFSPPLAGPRRMPSGEVSRMMSSLIEANGAPGLKDTDRGLALGMEVLGLSSPQSASPRQLDNNTTPTKIRVPSNDTLAISPKQRNAQLVEERVESKTTSTGIDNRMMASSRTNSTTQSITVEPVKGTEKEKEKRGWLGRQVSMRKEGLTKKLSGRKK</sequence>
<feature type="region of interest" description="Disordered" evidence="3">
    <location>
        <begin position="622"/>
        <end position="695"/>
    </location>
</feature>
<dbReference type="PANTHER" id="PTHR48012:SF16">
    <property type="entry name" value="NON-SPECIFIC SERINE_THREONINE PROTEIN KINASE"/>
    <property type="match status" value="1"/>
</dbReference>
<feature type="region of interest" description="Disordered" evidence="3">
    <location>
        <begin position="452"/>
        <end position="484"/>
    </location>
</feature>
<dbReference type="EMBL" id="NBSH01000001">
    <property type="protein sequence ID" value="ORX41094.1"/>
    <property type="molecule type" value="Genomic_DNA"/>
</dbReference>
<dbReference type="RefSeq" id="XP_021874773.1">
    <property type="nucleotide sequence ID" value="XM_022018999.1"/>
</dbReference>
<dbReference type="OrthoDB" id="248923at2759"/>
<dbReference type="Pfam" id="PF00069">
    <property type="entry name" value="Pkinase"/>
    <property type="match status" value="2"/>
</dbReference>
<dbReference type="InterPro" id="IPR008271">
    <property type="entry name" value="Ser/Thr_kinase_AS"/>
</dbReference>
<feature type="compositionally biased region" description="Basic and acidic residues" evidence="3">
    <location>
        <begin position="663"/>
        <end position="673"/>
    </location>
</feature>
<dbReference type="Gene3D" id="1.10.510.10">
    <property type="entry name" value="Transferase(Phosphotransferase) domain 1"/>
    <property type="match status" value="1"/>
</dbReference>
<proteinExistence type="predicted"/>
<dbReference type="Proteomes" id="UP000193218">
    <property type="component" value="Unassembled WGS sequence"/>
</dbReference>
<dbReference type="PROSITE" id="PS50011">
    <property type="entry name" value="PROTEIN_KINASE_DOM"/>
    <property type="match status" value="1"/>
</dbReference>
<dbReference type="InParanoid" id="A0A1Y1UU58"/>
<reference evidence="5 6" key="1">
    <citation type="submission" date="2017-03" db="EMBL/GenBank/DDBJ databases">
        <title>Widespread Adenine N6-methylation of Active Genes in Fungi.</title>
        <authorList>
            <consortium name="DOE Joint Genome Institute"/>
            <person name="Mondo S.J."/>
            <person name="Dannebaum R.O."/>
            <person name="Kuo R.C."/>
            <person name="Louie K.B."/>
            <person name="Bewick A.J."/>
            <person name="Labutti K."/>
            <person name="Haridas S."/>
            <person name="Kuo A."/>
            <person name="Salamov A."/>
            <person name="Ahrendt S.R."/>
            <person name="Lau R."/>
            <person name="Bowen B.P."/>
            <person name="Lipzen A."/>
            <person name="Sullivan W."/>
            <person name="Andreopoulos W.B."/>
            <person name="Clum A."/>
            <person name="Lindquist E."/>
            <person name="Daum C."/>
            <person name="Northen T.R."/>
            <person name="Ramamoorthy G."/>
            <person name="Schmitz R.J."/>
            <person name="Gryganskyi A."/>
            <person name="Culley D."/>
            <person name="Magnuson J."/>
            <person name="James T.Y."/>
            <person name="O'Malley M.A."/>
            <person name="Stajich J.E."/>
            <person name="Spatafora J.W."/>
            <person name="Visel A."/>
            <person name="Grigoriev I.V."/>
        </authorList>
    </citation>
    <scope>NUCLEOTIDE SEQUENCE [LARGE SCALE GENOMIC DNA]</scope>
    <source>
        <strain evidence="5 6">NRRL Y-17943</strain>
    </source>
</reference>
<dbReference type="GO" id="GO:0005524">
    <property type="term" value="F:ATP binding"/>
    <property type="evidence" value="ECO:0007669"/>
    <property type="project" value="UniProtKB-KW"/>
</dbReference>
<dbReference type="AlphaFoldDB" id="A0A1Y1UU58"/>